<accession>T5ADF4</accession>
<protein>
    <submittedName>
        <fullName evidence="2">Uncharacterized protein</fullName>
    </submittedName>
</protein>
<evidence type="ECO:0000256" key="1">
    <source>
        <dbReference type="SAM" id="MobiDB-lite"/>
    </source>
</evidence>
<name>T5ADF4_OPHSC</name>
<dbReference type="OrthoDB" id="4903230at2759"/>
<feature type="region of interest" description="Disordered" evidence="1">
    <location>
        <begin position="197"/>
        <end position="216"/>
    </location>
</feature>
<dbReference type="EMBL" id="KE653105">
    <property type="protein sequence ID" value="EQK99867.1"/>
    <property type="molecule type" value="Genomic_DNA"/>
</dbReference>
<reference evidence="2 3" key="1">
    <citation type="journal article" date="2013" name="Chin. Sci. Bull.">
        <title>Genome survey uncovers the secrets of sex and lifestyle in caterpillar fungus.</title>
        <authorList>
            <person name="Hu X."/>
            <person name="Zhang Y."/>
            <person name="Xiao G."/>
            <person name="Zheng P."/>
            <person name="Xia Y."/>
            <person name="Zhang X."/>
            <person name="St Leger R.J."/>
            <person name="Liu X."/>
            <person name="Wang C."/>
        </authorList>
    </citation>
    <scope>NUCLEOTIDE SEQUENCE [LARGE SCALE GENOMIC DNA]</scope>
    <source>
        <strain evidence="3">Co18 / CGMCC 3.14243</strain>
        <tissue evidence="2">Fruit-body</tissue>
    </source>
</reference>
<dbReference type="HOGENOM" id="CLU_1277966_0_0_1"/>
<sequence length="216" mass="24156">MASSAAAVPSWPQQVVPNVLEVQLPQVVRPEEPLSPPILVSFGEARSDGNIPHMYQARLVISSIDGVAHDPGSPLATDIVLQGDASTPFAVRTADKLWFLFEDLEFKPEWEGHYFTFAIQLWACWYDKSIKTWEKEMYQGEIQTDVIFCSLTEEWEENGDLQAWDVAQAESIRAIAKKNPAATIGELSRKHPKITLQPDLLTGPWASPDRPTKRTG</sequence>
<organism evidence="2 3">
    <name type="scientific">Ophiocordyceps sinensis (strain Co18 / CGMCC 3.14243)</name>
    <name type="common">Yarsagumba caterpillar fungus</name>
    <name type="synonym">Hirsutella sinensis</name>
    <dbReference type="NCBI Taxonomy" id="911162"/>
    <lineage>
        <taxon>Eukaryota</taxon>
        <taxon>Fungi</taxon>
        <taxon>Dikarya</taxon>
        <taxon>Ascomycota</taxon>
        <taxon>Pezizomycotina</taxon>
        <taxon>Sordariomycetes</taxon>
        <taxon>Hypocreomycetidae</taxon>
        <taxon>Hypocreales</taxon>
        <taxon>Ophiocordycipitaceae</taxon>
        <taxon>Ophiocordyceps</taxon>
    </lineage>
</organism>
<proteinExistence type="predicted"/>
<dbReference type="Proteomes" id="UP000019374">
    <property type="component" value="Unassembled WGS sequence"/>
</dbReference>
<dbReference type="AlphaFoldDB" id="T5ADF4"/>
<gene>
    <name evidence="2" type="ORF">OCS_04417</name>
</gene>
<evidence type="ECO:0000313" key="2">
    <source>
        <dbReference type="EMBL" id="EQK99867.1"/>
    </source>
</evidence>
<evidence type="ECO:0000313" key="3">
    <source>
        <dbReference type="Proteomes" id="UP000019374"/>
    </source>
</evidence>